<protein>
    <submittedName>
        <fullName evidence="2">BZ3500_MvSof-1268-A1-R1_Chr4-2g07174 protein</fullName>
    </submittedName>
</protein>
<proteinExistence type="predicted"/>
<organism evidence="2 3">
    <name type="scientific">Microbotryum saponariae</name>
    <dbReference type="NCBI Taxonomy" id="289078"/>
    <lineage>
        <taxon>Eukaryota</taxon>
        <taxon>Fungi</taxon>
        <taxon>Dikarya</taxon>
        <taxon>Basidiomycota</taxon>
        <taxon>Pucciniomycotina</taxon>
        <taxon>Microbotryomycetes</taxon>
        <taxon>Microbotryales</taxon>
        <taxon>Microbotryaceae</taxon>
        <taxon>Microbotryum</taxon>
    </lineage>
</organism>
<name>A0A2X0KY30_9BASI</name>
<evidence type="ECO:0000256" key="1">
    <source>
        <dbReference type="SAM" id="MobiDB-lite"/>
    </source>
</evidence>
<accession>A0A2X0KY30</accession>
<sequence length="73" mass="7822">MPRSHGRQRGPSQPRQVLGARVARISPPARHDNNPTDLGIATNIRARCAAVQNGQRGQRLSAMADPTLNATVS</sequence>
<gene>
    <name evidence="2" type="ORF">BZ3500_MVSOF-1268-A1-R1_CHR4-2G07174</name>
</gene>
<feature type="region of interest" description="Disordered" evidence="1">
    <location>
        <begin position="54"/>
        <end position="73"/>
    </location>
</feature>
<dbReference type="EMBL" id="FMWP01000092">
    <property type="protein sequence ID" value="SCZ97378.1"/>
    <property type="molecule type" value="Genomic_DNA"/>
</dbReference>
<evidence type="ECO:0000313" key="2">
    <source>
        <dbReference type="EMBL" id="SCZ97378.1"/>
    </source>
</evidence>
<reference evidence="3" key="1">
    <citation type="submission" date="2016-10" db="EMBL/GenBank/DDBJ databases">
        <authorList>
            <person name="Jeantristanb JTB J.-T."/>
            <person name="Ricardo R."/>
        </authorList>
    </citation>
    <scope>NUCLEOTIDE SEQUENCE [LARGE SCALE GENOMIC DNA]</scope>
</reference>
<dbReference type="Proteomes" id="UP000249723">
    <property type="component" value="Unassembled WGS sequence"/>
</dbReference>
<keyword evidence="3" id="KW-1185">Reference proteome</keyword>
<evidence type="ECO:0000313" key="3">
    <source>
        <dbReference type="Proteomes" id="UP000249723"/>
    </source>
</evidence>
<dbReference type="AlphaFoldDB" id="A0A2X0KY30"/>